<protein>
    <submittedName>
        <fullName evidence="4">PH domain-containing protein</fullName>
    </submittedName>
</protein>
<dbReference type="InterPro" id="IPR014529">
    <property type="entry name" value="UCP026631"/>
</dbReference>
<feature type="compositionally biased region" description="Pro residues" evidence="1">
    <location>
        <begin position="547"/>
        <end position="558"/>
    </location>
</feature>
<dbReference type="Proteomes" id="UP001140076">
    <property type="component" value="Unassembled WGS sequence"/>
</dbReference>
<feature type="transmembrane region" description="Helical" evidence="2">
    <location>
        <begin position="386"/>
        <end position="411"/>
    </location>
</feature>
<gene>
    <name evidence="4" type="ORF">LG943_21860</name>
</gene>
<keyword evidence="5" id="KW-1185">Reference proteome</keyword>
<dbReference type="PANTHER" id="PTHR34473:SF2">
    <property type="entry name" value="UPF0699 TRANSMEMBRANE PROTEIN YDBT"/>
    <property type="match status" value="1"/>
</dbReference>
<keyword evidence="2" id="KW-0812">Transmembrane</keyword>
<sequence length="558" mass="57591">MSTHTRAAAPQGWRHLSRIGLWAGCAAFAALLLGPGAVVAVILAVAGVFWPWGALVLGGAALVVALGVGADALRVHRTRYLVSEQRLEIRSGILVLAHRSIPRERIRSVDVAVPVWLRPFSVCKVTVGTGQGAKAEEIALEYVARAEGERLRRELLLRATAPASAAAASEAPGGAEGAGADAAAGTELARLRPRWFAYAPLGAAVPALGLGVIGGAYNVLSWFGEQRAGRVAVAVFEYAVANPVVVVPGAVAVVLVTGAVSASAAQIEAWWGYRLVREPDGTLLVRRGLVTATSLSVEERRLRGVELREPAPMRWVGGARVKAVATGLGADSAQKGGAQRSGLSPDMPRERALRLTADVLREPATPVAAPLRAHPRAALWLRLRRAAWAALALGALAALGAAGAAALPWGWVPELPWAVAGAATAGVAAPVLAVWAVGAYRGLGHALTPGYLVVRRGAVLRGTVALRRDGVIGWRIRRSPFQRRLGLATVGATTAAGSGLYAVLDAEEAVGLGVAAEAVPGLLDPFLAEPPHTARPDAGRAGGEPARPAPVGAPRPGR</sequence>
<dbReference type="PANTHER" id="PTHR34473">
    <property type="entry name" value="UPF0699 TRANSMEMBRANE PROTEIN YDBS"/>
    <property type="match status" value="1"/>
</dbReference>
<feature type="transmembrane region" description="Helical" evidence="2">
    <location>
        <begin position="21"/>
        <end position="46"/>
    </location>
</feature>
<feature type="domain" description="YdbS-like PH" evidence="3">
    <location>
        <begin position="77"/>
        <end position="154"/>
    </location>
</feature>
<evidence type="ECO:0000256" key="1">
    <source>
        <dbReference type="SAM" id="MobiDB-lite"/>
    </source>
</evidence>
<evidence type="ECO:0000259" key="3">
    <source>
        <dbReference type="Pfam" id="PF03703"/>
    </source>
</evidence>
<feature type="transmembrane region" description="Helical" evidence="2">
    <location>
        <begin position="417"/>
        <end position="437"/>
    </location>
</feature>
<name>A0A9X3SJ36_9ACTN</name>
<dbReference type="Pfam" id="PF03703">
    <property type="entry name" value="bPH_2"/>
    <property type="match status" value="2"/>
</dbReference>
<feature type="transmembrane region" description="Helical" evidence="2">
    <location>
        <begin position="240"/>
        <end position="265"/>
    </location>
</feature>
<feature type="region of interest" description="Disordered" evidence="1">
    <location>
        <begin position="527"/>
        <end position="558"/>
    </location>
</feature>
<evidence type="ECO:0000256" key="2">
    <source>
        <dbReference type="SAM" id="Phobius"/>
    </source>
</evidence>
<evidence type="ECO:0000313" key="5">
    <source>
        <dbReference type="Proteomes" id="UP001140076"/>
    </source>
</evidence>
<feature type="transmembrane region" description="Helical" evidence="2">
    <location>
        <begin position="485"/>
        <end position="504"/>
    </location>
</feature>
<dbReference type="PIRSF" id="PIRSF026631">
    <property type="entry name" value="UCP026631"/>
    <property type="match status" value="1"/>
</dbReference>
<proteinExistence type="predicted"/>
<dbReference type="AlphaFoldDB" id="A0A9X3SJ36"/>
<dbReference type="EMBL" id="JAJAQC010000045">
    <property type="protein sequence ID" value="MDA0566939.1"/>
    <property type="molecule type" value="Genomic_DNA"/>
</dbReference>
<evidence type="ECO:0000313" key="4">
    <source>
        <dbReference type="EMBL" id="MDA0566939.1"/>
    </source>
</evidence>
<feature type="domain" description="YdbS-like PH" evidence="3">
    <location>
        <begin position="440"/>
        <end position="509"/>
    </location>
</feature>
<comment type="caution">
    <text evidence="4">The sequence shown here is derived from an EMBL/GenBank/DDBJ whole genome shotgun (WGS) entry which is preliminary data.</text>
</comment>
<reference evidence="4" key="1">
    <citation type="submission" date="2021-10" db="EMBL/GenBank/DDBJ databases">
        <title>Streptomonospora sp. nov., isolated from mangrove soil.</title>
        <authorList>
            <person name="Chen X."/>
            <person name="Ge X."/>
            <person name="Liu W."/>
        </authorList>
    </citation>
    <scope>NUCLEOTIDE SEQUENCE</scope>
    <source>
        <strain evidence="4">S1-112</strain>
    </source>
</reference>
<feature type="transmembrane region" description="Helical" evidence="2">
    <location>
        <begin position="195"/>
        <end position="220"/>
    </location>
</feature>
<keyword evidence="2" id="KW-1133">Transmembrane helix</keyword>
<organism evidence="4 5">
    <name type="scientific">Streptomonospora mangrovi</name>
    <dbReference type="NCBI Taxonomy" id="2883123"/>
    <lineage>
        <taxon>Bacteria</taxon>
        <taxon>Bacillati</taxon>
        <taxon>Actinomycetota</taxon>
        <taxon>Actinomycetes</taxon>
        <taxon>Streptosporangiales</taxon>
        <taxon>Nocardiopsidaceae</taxon>
        <taxon>Streptomonospora</taxon>
    </lineage>
</organism>
<dbReference type="RefSeq" id="WP_270074193.1">
    <property type="nucleotide sequence ID" value="NZ_JAJAQC010000045.1"/>
</dbReference>
<keyword evidence="2" id="KW-0472">Membrane</keyword>
<dbReference type="InterPro" id="IPR005182">
    <property type="entry name" value="YdbS-like_PH"/>
</dbReference>
<feature type="transmembrane region" description="Helical" evidence="2">
    <location>
        <begin position="52"/>
        <end position="73"/>
    </location>
</feature>
<accession>A0A9X3SJ36</accession>